<evidence type="ECO:0000256" key="5">
    <source>
        <dbReference type="ARBA" id="ARBA00022723"/>
    </source>
</evidence>
<dbReference type="PANTHER" id="PTHR45726:SF3">
    <property type="entry name" value="LEUKOTRIENE A-4 HYDROLASE"/>
    <property type="match status" value="1"/>
</dbReference>
<accession>A0A090KSG4</accession>
<evidence type="ECO:0000256" key="6">
    <source>
        <dbReference type="ARBA" id="ARBA00022801"/>
    </source>
</evidence>
<dbReference type="GO" id="GO:0043171">
    <property type="term" value="P:peptide catabolic process"/>
    <property type="evidence" value="ECO:0007669"/>
    <property type="project" value="EnsemblMetazoa"/>
</dbReference>
<dbReference type="SUPFAM" id="SSF48371">
    <property type="entry name" value="ARM repeat"/>
    <property type="match status" value="1"/>
</dbReference>
<dbReference type="InterPro" id="IPR016024">
    <property type="entry name" value="ARM-type_fold"/>
</dbReference>
<organism evidence="13">
    <name type="scientific">Strongyloides ratti</name>
    <name type="common">Parasitic roundworm</name>
    <dbReference type="NCBI Taxonomy" id="34506"/>
    <lineage>
        <taxon>Eukaryota</taxon>
        <taxon>Metazoa</taxon>
        <taxon>Ecdysozoa</taxon>
        <taxon>Nematoda</taxon>
        <taxon>Chromadorea</taxon>
        <taxon>Rhabditida</taxon>
        <taxon>Tylenchina</taxon>
        <taxon>Panagrolaimomorpha</taxon>
        <taxon>Strongyloidoidea</taxon>
        <taxon>Strongyloididae</taxon>
        <taxon>Strongyloides</taxon>
    </lineage>
</organism>
<dbReference type="PRINTS" id="PR00756">
    <property type="entry name" value="ALADIPTASE"/>
</dbReference>
<dbReference type="InterPro" id="IPR049980">
    <property type="entry name" value="LTA4H_cat"/>
</dbReference>
<dbReference type="GO" id="GO:0004177">
    <property type="term" value="F:aminopeptidase activity"/>
    <property type="evidence" value="ECO:0007669"/>
    <property type="project" value="EnsemblMetazoa"/>
</dbReference>
<dbReference type="InterPro" id="IPR027268">
    <property type="entry name" value="Peptidase_M4/M1_CTD_sf"/>
</dbReference>
<evidence type="ECO:0000256" key="9">
    <source>
        <dbReference type="PIRSR" id="PIRSR634015-1"/>
    </source>
</evidence>
<evidence type="ECO:0000256" key="8">
    <source>
        <dbReference type="ARBA" id="ARBA00023049"/>
    </source>
</evidence>
<reference evidence="14" key="1">
    <citation type="submission" date="2014-09" db="EMBL/GenBank/DDBJ databases">
        <authorList>
            <person name="Martin A.A."/>
        </authorList>
    </citation>
    <scope>NUCLEOTIDE SEQUENCE</scope>
    <source>
        <strain evidence="14">ED321</strain>
    </source>
</reference>
<evidence type="ECO:0000313" key="15">
    <source>
        <dbReference type="WBParaSite" id="SRAE_X000208400.1"/>
    </source>
</evidence>
<keyword evidence="6 13" id="KW-0378">Hydrolase</keyword>
<keyword evidence="7 11" id="KW-0862">Zinc</keyword>
<reference evidence="15" key="3">
    <citation type="submission" date="2020-12" db="UniProtKB">
        <authorList>
            <consortium name="WormBaseParasite"/>
        </authorList>
    </citation>
    <scope>IDENTIFICATION</scope>
</reference>
<dbReference type="Proteomes" id="UP000035682">
    <property type="component" value="Unplaced"/>
</dbReference>
<dbReference type="OrthoDB" id="79562at2759"/>
<evidence type="ECO:0000256" key="2">
    <source>
        <dbReference type="ARBA" id="ARBA00010136"/>
    </source>
</evidence>
<evidence type="ECO:0000313" key="13">
    <source>
        <dbReference type="EMBL" id="CEF60346.1"/>
    </source>
</evidence>
<dbReference type="SUPFAM" id="SSF63737">
    <property type="entry name" value="Leukotriene A4 hydrolase N-terminal domain"/>
    <property type="match status" value="1"/>
</dbReference>
<feature type="binding site" evidence="10">
    <location>
        <begin position="135"/>
        <end position="137"/>
    </location>
    <ligand>
        <name>a peptide</name>
        <dbReference type="ChEBI" id="CHEBI:60466"/>
    </ligand>
</feature>
<dbReference type="InterPro" id="IPR042097">
    <property type="entry name" value="Aminopeptidase_N-like_N_sf"/>
</dbReference>
<feature type="binding site" evidence="11">
    <location>
        <position position="317"/>
    </location>
    <ligand>
        <name>Zn(2+)</name>
        <dbReference type="ChEBI" id="CHEBI:29105"/>
        <note>catalytic</note>
    </ligand>
</feature>
<dbReference type="GeneID" id="36385156"/>
<evidence type="ECO:0000256" key="4">
    <source>
        <dbReference type="ARBA" id="ARBA00022670"/>
    </source>
</evidence>
<evidence type="ECO:0000256" key="11">
    <source>
        <dbReference type="PIRSR" id="PIRSR634015-3"/>
    </source>
</evidence>
<dbReference type="WBParaSite" id="SRAE_X000208400.1">
    <property type="protein sequence ID" value="SRAE_X000208400.1"/>
    <property type="gene ID" value="WBGene00267662"/>
</dbReference>
<dbReference type="GO" id="GO:0005829">
    <property type="term" value="C:cytosol"/>
    <property type="evidence" value="ECO:0007669"/>
    <property type="project" value="EnsemblMetazoa"/>
</dbReference>
<dbReference type="MEROPS" id="M01.025"/>
<dbReference type="GO" id="GO:0008270">
    <property type="term" value="F:zinc ion binding"/>
    <property type="evidence" value="ECO:0007669"/>
    <property type="project" value="InterPro"/>
</dbReference>
<feature type="domain" description="Peptidase M1 leukotriene A4 hydrolase/aminopeptidase C-terminal" evidence="12">
    <location>
        <begin position="464"/>
        <end position="612"/>
    </location>
</feature>
<feature type="active site" description="Proton donor" evidence="9">
    <location>
        <position position="384"/>
    </location>
</feature>
<dbReference type="Gene3D" id="3.30.2010.30">
    <property type="match status" value="1"/>
</dbReference>
<evidence type="ECO:0000313" key="16">
    <source>
        <dbReference type="WormBase" id="SRAE_X000208400"/>
    </source>
</evidence>
<proteinExistence type="inferred from homology"/>
<feature type="binding site" evidence="11">
    <location>
        <position position="294"/>
    </location>
    <ligand>
        <name>Zn(2+)</name>
        <dbReference type="ChEBI" id="CHEBI:29105"/>
        <note>catalytic</note>
    </ligand>
</feature>
<dbReference type="GO" id="GO:0008237">
    <property type="term" value="F:metallopeptidase activity"/>
    <property type="evidence" value="ECO:0007669"/>
    <property type="project" value="UniProtKB-KW"/>
</dbReference>
<name>A0A090KSG4_STRRB</name>
<dbReference type="CTD" id="36385156"/>
<feature type="binding site" evidence="10">
    <location>
        <begin position="265"/>
        <end position="270"/>
    </location>
    <ligand>
        <name>a peptide</name>
        <dbReference type="ChEBI" id="CHEBI:60466"/>
    </ligand>
</feature>
<evidence type="ECO:0000259" key="12">
    <source>
        <dbReference type="SMART" id="SM01263"/>
    </source>
</evidence>
<dbReference type="GO" id="GO:0004301">
    <property type="term" value="F:epoxide hydrolase activity"/>
    <property type="evidence" value="ECO:0007669"/>
    <property type="project" value="TreeGrafter"/>
</dbReference>
<feature type="active site" description="Proton acceptor" evidence="9">
    <location>
        <position position="295"/>
    </location>
</feature>
<dbReference type="OMA" id="VSHYDLR"/>
<dbReference type="SUPFAM" id="SSF55486">
    <property type="entry name" value="Metalloproteases ('zincins'), catalytic domain"/>
    <property type="match status" value="1"/>
</dbReference>
<gene>
    <name evidence="13 15 16" type="ORF">SRAE_X000208400</name>
</gene>
<comment type="cofactor">
    <cofactor evidence="11">
        <name>Zn(2+)</name>
        <dbReference type="ChEBI" id="CHEBI:29105"/>
    </cofactor>
    <text evidence="11">Binds 1 zinc ion per subunit.</text>
</comment>
<evidence type="ECO:0000256" key="1">
    <source>
        <dbReference type="ARBA" id="ARBA00004496"/>
    </source>
</evidence>
<dbReference type="EMBL" id="LN609398">
    <property type="protein sequence ID" value="CEF60346.1"/>
    <property type="molecule type" value="Genomic_DNA"/>
</dbReference>
<dbReference type="WormBase" id="SRAE_X000208400">
    <property type="protein sequence ID" value="SRP08175"/>
    <property type="gene ID" value="WBGene00267662"/>
</dbReference>
<dbReference type="InterPro" id="IPR034015">
    <property type="entry name" value="M1_LTA4H"/>
</dbReference>
<dbReference type="InterPro" id="IPR038502">
    <property type="entry name" value="M1_LTA-4_hydro/amino_C_sf"/>
</dbReference>
<dbReference type="PANTHER" id="PTHR45726">
    <property type="entry name" value="LEUKOTRIENE A-4 HYDROLASE"/>
    <property type="match status" value="1"/>
</dbReference>
<dbReference type="RefSeq" id="XP_024499555.1">
    <property type="nucleotide sequence ID" value="XM_024643784.1"/>
</dbReference>
<protein>
    <submittedName>
        <fullName evidence="13 15">Leukotriene A-4 hydrolase</fullName>
    </submittedName>
</protein>
<comment type="subcellular location">
    <subcellularLocation>
        <location evidence="1">Cytoplasm</location>
    </subcellularLocation>
</comment>
<dbReference type="FunFam" id="3.30.2010.30:FF:000001">
    <property type="entry name" value="Leukotriene A(4) hydrolase"/>
    <property type="match status" value="1"/>
</dbReference>
<dbReference type="Gene3D" id="1.10.390.10">
    <property type="entry name" value="Neutral Protease Domain 2"/>
    <property type="match status" value="1"/>
</dbReference>
<dbReference type="InterPro" id="IPR001930">
    <property type="entry name" value="Peptidase_M1"/>
</dbReference>
<keyword evidence="3" id="KW-0963">Cytoplasm</keyword>
<evidence type="ECO:0000313" key="14">
    <source>
        <dbReference type="Proteomes" id="UP000035682"/>
    </source>
</evidence>
<comment type="similarity">
    <text evidence="2">Belongs to the peptidase M1 family.</text>
</comment>
<reference evidence="13" key="2">
    <citation type="submission" date="2014-09" db="EMBL/GenBank/DDBJ databases">
        <authorList>
            <person name="Aslett A.Martin."/>
        </authorList>
    </citation>
    <scope>NUCLEOTIDE SEQUENCE</scope>
    <source>
        <strain evidence="13">ED321 Heterogonic</strain>
    </source>
</reference>
<keyword evidence="5 11" id="KW-0479">Metal-binding</keyword>
<feature type="binding site" evidence="10">
    <location>
        <begin position="568"/>
        <end position="570"/>
    </location>
    <ligand>
        <name>a peptide</name>
        <dbReference type="ChEBI" id="CHEBI:60466"/>
    </ligand>
</feature>
<evidence type="ECO:0000256" key="10">
    <source>
        <dbReference type="PIRSR" id="PIRSR634015-2"/>
    </source>
</evidence>
<dbReference type="SMART" id="SM01263">
    <property type="entry name" value="Leuk-A4-hydro_C"/>
    <property type="match status" value="1"/>
</dbReference>
<dbReference type="AlphaFoldDB" id="A0A090KSG4"/>
<dbReference type="FunFam" id="1.10.390.10:FF:000003">
    <property type="entry name" value="Leukotriene A(4) hydrolase"/>
    <property type="match status" value="1"/>
</dbReference>
<dbReference type="Gene3D" id="2.60.40.1730">
    <property type="entry name" value="tricorn interacting facor f3 domain"/>
    <property type="match status" value="1"/>
</dbReference>
<dbReference type="CDD" id="cd09599">
    <property type="entry name" value="M1_LTA4H"/>
    <property type="match status" value="1"/>
</dbReference>
<dbReference type="Pfam" id="PF01433">
    <property type="entry name" value="Peptidase_M1"/>
    <property type="match status" value="1"/>
</dbReference>
<dbReference type="Pfam" id="PF17900">
    <property type="entry name" value="Peptidase_M1_N"/>
    <property type="match status" value="1"/>
</dbReference>
<keyword evidence="8" id="KW-0482">Metalloprotease</keyword>
<dbReference type="FunFam" id="2.60.40.1730:FF:000004">
    <property type="entry name" value="Leukotriene A(4) hydrolase"/>
    <property type="match status" value="1"/>
</dbReference>
<sequence length="618" mass="71335">MVHSCGNLHDTSSGSNYQNLTINNIHLDWEISFEKKIINGIVRLDFTVLQNTSKILLDDRDLKIKSIKYLDKELNFTFSSKGVVGGTIIIDTPLLEKGTNGSLVIDYHTDEDASALQFMSKEQTIDKKAPYLYSQCQPCHARSIIPCMDTPSVKQTYTASVTVPKNFTVLMSALSNGQSDVVNDKITYNFYQPIPIPSYLFAIVVGYLEKKDISDRCAVWSEPSIIEKAHYEFIETEKMLLAAEEVLGPYKWGRYDLVVLPESFPFGGMENPCCTFVTPTLLAGDRSLTNVIAHEIAHSWTGNTVTNANWDHFWLNEGFTVFAERKIIGRLYGEKMRQFEALSGWESRLKVAVNEVFGPHHEFTKLIPNLAGIDPDDAFSTIPYEKGSAFLMFLEQIVDDNERFEQFIRDYIKKFENMSITSYDWKNYLFEYFEDKHIYLNLINFDQWFNDPGMPPNEPLYDESLMTKCRDLADVWIKASEEDLDKPYFTEANIFNSMSSAEKDTVLDYIRQSNEQITIKKAKKITELYKLDETQNCEIIMSWIRIGLKAEWEDIIDPALKFVTKYGRIKYVKPLYNILFSWPQSRDKAIETFMKNKNFMHPITAHVVERMLPKTDES</sequence>
<evidence type="ECO:0000256" key="7">
    <source>
        <dbReference type="ARBA" id="ARBA00022833"/>
    </source>
</evidence>
<dbReference type="InterPro" id="IPR015211">
    <property type="entry name" value="Peptidase_M1_C"/>
</dbReference>
<keyword evidence="14" id="KW-1185">Reference proteome</keyword>
<dbReference type="Gene3D" id="1.25.40.320">
    <property type="entry name" value="Peptidase M1, leukotriene A4 hydrolase/aminopeptidase C-terminal domain"/>
    <property type="match status" value="1"/>
</dbReference>
<keyword evidence="4" id="KW-0645">Protease</keyword>
<evidence type="ECO:0000256" key="3">
    <source>
        <dbReference type="ARBA" id="ARBA00022490"/>
    </source>
</evidence>
<feature type="binding site" evidence="11">
    <location>
        <position position="298"/>
    </location>
    <ligand>
        <name>Zn(2+)</name>
        <dbReference type="ChEBI" id="CHEBI:29105"/>
        <note>catalytic</note>
    </ligand>
</feature>
<dbReference type="InterPro" id="IPR045357">
    <property type="entry name" value="Aminopeptidase_N-like_N"/>
</dbReference>
<dbReference type="InterPro" id="IPR014782">
    <property type="entry name" value="Peptidase_M1_dom"/>
</dbReference>
<dbReference type="GO" id="GO:0006508">
    <property type="term" value="P:proteolysis"/>
    <property type="evidence" value="ECO:0007669"/>
    <property type="project" value="UniProtKB-KW"/>
</dbReference>
<dbReference type="Pfam" id="PF09127">
    <property type="entry name" value="Leuk-A4-hydro_C"/>
    <property type="match status" value="1"/>
</dbReference>